<dbReference type="GO" id="GO:0006355">
    <property type="term" value="P:regulation of DNA-templated transcription"/>
    <property type="evidence" value="ECO:0007669"/>
    <property type="project" value="InterPro"/>
</dbReference>
<dbReference type="InterPro" id="IPR041664">
    <property type="entry name" value="AAA_16"/>
</dbReference>
<dbReference type="HOGENOM" id="CLU_006850_4_1_11"/>
<feature type="region of interest" description="Disordered" evidence="3">
    <location>
        <begin position="358"/>
        <end position="377"/>
    </location>
</feature>
<keyword evidence="6" id="KW-1185">Reference proteome</keyword>
<protein>
    <submittedName>
        <fullName evidence="5">Transcriptional regulatory protein</fullName>
    </submittedName>
</protein>
<dbReference type="GO" id="GO:0004016">
    <property type="term" value="F:adenylate cyclase activity"/>
    <property type="evidence" value="ECO:0007669"/>
    <property type="project" value="TreeGrafter"/>
</dbReference>
<dbReference type="PANTHER" id="PTHR16305:SF35">
    <property type="entry name" value="TRANSCRIPTIONAL ACTIVATOR DOMAIN"/>
    <property type="match status" value="1"/>
</dbReference>
<dbReference type="InterPro" id="IPR016032">
    <property type="entry name" value="Sig_transdc_resp-reg_C-effctor"/>
</dbReference>
<sequence>MPTVTLVGRHREQQQLQQLLDAARRGESGVLVLRGDAGIGKTTLLTDLVDNAPDLRVLRVRGAEMEMELTYSGVQQLCGPLMSLIGQLPEPQLDALEIALGRKRGRAPDRLLLGLAVLTLVGEASRASPILCVVDDAQWVDSASVQALAFVARRIHVDPVAMVFATRDRGPDALTGHCELSLQGLEDHDARLVLSTAIPGRLNDSVAETVLAEANGNPLALLELHNALIRGELAGGYGLANATRTETQIERTFVSRLRALPSETKTFLLVAAAESTARPEWLWAAAHRLGIGPEAAAPAEAAGLIAAQGSVRFRHPLIRAAVYHSSSAAERRRVHAALAASIAGPDDDDHRVWHRAHAAEAPDAQTADDLERSAERARARGGLSAAASFLEHATKLTPDPFVRASRALDAAMTSLEAGMPDSATRLVASAAAAADDELIAARCELIRAKIAFAASRGSDAPPLLLAAAQRMQRLDPSESRKAYLGAVLASILVGRMATDQHNSSPSVAKAASNAPAAPHPPRALDVLLDGLVIRLTEGYVAAAPRLRSAIREYLRERDIGVAEPGWHDLTARVCLDLFDQDAYNFLAARQVEDLRAAGALTMLPVALVTFAGVCVSAGNFGQADALLDESAAIIAATGAPPRPAIKTYLAAYRGQEQICREGVQQTVDSAASRGEGYDVSVAMYAAAILHNGLGQYQEAFNAAASGARYDDVGMCGYLLGELIEAAVRCKEHNAATEALGRLLKRTKASGTPTALGIGASATALVSDGSIADAAYREAITHLRRSPVAVHLARTHLTYGEWLRRERRRSEARSQLRIAYDMFAQMGAAGFAERARRELSATGEAVYVQPTGITVDLTTQESHIARLARDGYTNAEIAGLLFISARTVEWHLSKIFAKLGVTSRRELRAILMESP</sequence>
<dbReference type="PRINTS" id="PR00038">
    <property type="entry name" value="HTHLUXR"/>
</dbReference>
<dbReference type="InterPro" id="IPR036388">
    <property type="entry name" value="WH-like_DNA-bd_sf"/>
</dbReference>
<dbReference type="Gene3D" id="1.10.10.10">
    <property type="entry name" value="Winged helix-like DNA-binding domain superfamily/Winged helix DNA-binding domain"/>
    <property type="match status" value="1"/>
</dbReference>
<organism evidence="5 6">
    <name type="scientific">Mycobacterium marinum (strain ATCC BAA-535 / M)</name>
    <dbReference type="NCBI Taxonomy" id="216594"/>
    <lineage>
        <taxon>Bacteria</taxon>
        <taxon>Bacillati</taxon>
        <taxon>Actinomycetota</taxon>
        <taxon>Actinomycetes</taxon>
        <taxon>Mycobacteriales</taxon>
        <taxon>Mycobacteriaceae</taxon>
        <taxon>Mycobacterium</taxon>
        <taxon>Mycobacterium ulcerans group</taxon>
    </lineage>
</organism>
<dbReference type="InterPro" id="IPR000792">
    <property type="entry name" value="Tscrpt_reg_LuxR_C"/>
</dbReference>
<dbReference type="RefSeq" id="WP_012392088.1">
    <property type="nucleotide sequence ID" value="NC_010612.1"/>
</dbReference>
<dbReference type="CDD" id="cd06170">
    <property type="entry name" value="LuxR_C_like"/>
    <property type="match status" value="1"/>
</dbReference>
<dbReference type="InterPro" id="IPR027417">
    <property type="entry name" value="P-loop_NTPase"/>
</dbReference>
<dbReference type="OrthoDB" id="134933at2"/>
<dbReference type="Proteomes" id="UP000001190">
    <property type="component" value="Chromosome"/>
</dbReference>
<dbReference type="STRING" id="216594.MMAR_0085"/>
<dbReference type="SUPFAM" id="SSF46894">
    <property type="entry name" value="C-terminal effector domain of the bipartite response regulators"/>
    <property type="match status" value="1"/>
</dbReference>
<accession>B2HJ87</accession>
<dbReference type="EMBL" id="CP000854">
    <property type="protein sequence ID" value="ACC38556.1"/>
    <property type="molecule type" value="Genomic_DNA"/>
</dbReference>
<dbReference type="SUPFAM" id="SSF52540">
    <property type="entry name" value="P-loop containing nucleoside triphosphate hydrolases"/>
    <property type="match status" value="1"/>
</dbReference>
<evidence type="ECO:0000259" key="4">
    <source>
        <dbReference type="PROSITE" id="PS50043"/>
    </source>
</evidence>
<dbReference type="PROSITE" id="PS50043">
    <property type="entry name" value="HTH_LUXR_2"/>
    <property type="match status" value="1"/>
</dbReference>
<dbReference type="GO" id="GO:0005737">
    <property type="term" value="C:cytoplasm"/>
    <property type="evidence" value="ECO:0007669"/>
    <property type="project" value="TreeGrafter"/>
</dbReference>
<proteinExistence type="predicted"/>
<dbReference type="AlphaFoldDB" id="B2HJ87"/>
<dbReference type="eggNOG" id="COG2909">
    <property type="taxonomic scope" value="Bacteria"/>
</dbReference>
<evidence type="ECO:0000313" key="5">
    <source>
        <dbReference type="EMBL" id="ACC38556.1"/>
    </source>
</evidence>
<dbReference type="PANTHER" id="PTHR16305">
    <property type="entry name" value="TESTICULAR SOLUBLE ADENYLYL CYCLASE"/>
    <property type="match status" value="1"/>
</dbReference>
<dbReference type="SMART" id="SM00421">
    <property type="entry name" value="HTH_LUXR"/>
    <property type="match status" value="1"/>
</dbReference>
<evidence type="ECO:0000256" key="1">
    <source>
        <dbReference type="ARBA" id="ARBA00022741"/>
    </source>
</evidence>
<dbReference type="Pfam" id="PF00196">
    <property type="entry name" value="GerE"/>
    <property type="match status" value="1"/>
</dbReference>
<evidence type="ECO:0000256" key="3">
    <source>
        <dbReference type="SAM" id="MobiDB-lite"/>
    </source>
</evidence>
<dbReference type="GO" id="GO:0005524">
    <property type="term" value="F:ATP binding"/>
    <property type="evidence" value="ECO:0007669"/>
    <property type="project" value="UniProtKB-KW"/>
</dbReference>
<feature type="domain" description="HTH luxR-type" evidence="4">
    <location>
        <begin position="849"/>
        <end position="914"/>
    </location>
</feature>
<dbReference type="KEGG" id="mmi:MMAR_0085"/>
<keyword evidence="1" id="KW-0547">Nucleotide-binding</keyword>
<gene>
    <name evidence="5" type="ordered locus">MMAR_0085</name>
</gene>
<reference evidence="5 6" key="1">
    <citation type="journal article" date="2008" name="Genome Res.">
        <title>Insights from the complete genome sequence of Mycobacterium marinum on the evolution of Mycobacterium tuberculosis.</title>
        <authorList>
            <person name="Stinear T.P."/>
            <person name="Seemann T."/>
            <person name="Harrison P.F."/>
            <person name="Jenkin G.A."/>
            <person name="Davies J.K."/>
            <person name="Johnson P.D."/>
            <person name="Abdellah Z."/>
            <person name="Arrowsmith C."/>
            <person name="Chillingworth T."/>
            <person name="Churcher C."/>
            <person name="Clarke K."/>
            <person name="Cronin A."/>
            <person name="Davis P."/>
            <person name="Goodhead I."/>
            <person name="Holroyd N."/>
            <person name="Jagels K."/>
            <person name="Lord A."/>
            <person name="Moule S."/>
            <person name="Mungall K."/>
            <person name="Norbertczak H."/>
            <person name="Quail M.A."/>
            <person name="Rabbinowitsch E."/>
            <person name="Walker D."/>
            <person name="White B."/>
            <person name="Whitehead S."/>
            <person name="Small P.L."/>
            <person name="Brosch R."/>
            <person name="Ramakrishnan L."/>
            <person name="Fischbach M.A."/>
            <person name="Parkhill J."/>
            <person name="Cole S.T."/>
        </authorList>
    </citation>
    <scope>NUCLEOTIDE SEQUENCE [LARGE SCALE GENOMIC DNA]</scope>
    <source>
        <strain evidence="6">ATCC BAA-535 / M</strain>
    </source>
</reference>
<evidence type="ECO:0000313" key="6">
    <source>
        <dbReference type="Proteomes" id="UP000001190"/>
    </source>
</evidence>
<keyword evidence="2" id="KW-0067">ATP-binding</keyword>
<dbReference type="Pfam" id="PF13191">
    <property type="entry name" value="AAA_16"/>
    <property type="match status" value="1"/>
</dbReference>
<dbReference type="Gene3D" id="3.40.50.300">
    <property type="entry name" value="P-loop containing nucleotide triphosphate hydrolases"/>
    <property type="match status" value="1"/>
</dbReference>
<evidence type="ECO:0000256" key="2">
    <source>
        <dbReference type="ARBA" id="ARBA00022840"/>
    </source>
</evidence>
<dbReference type="GO" id="GO:0003677">
    <property type="term" value="F:DNA binding"/>
    <property type="evidence" value="ECO:0007669"/>
    <property type="project" value="InterPro"/>
</dbReference>
<name>B2HJ87_MYCMM</name>